<proteinExistence type="predicted"/>
<keyword evidence="2" id="KW-0732">Signal</keyword>
<feature type="chain" id="PRO_5044572686" evidence="2">
    <location>
        <begin position="27"/>
        <end position="97"/>
    </location>
</feature>
<accession>A0A292ZCQ6</accession>
<gene>
    <name evidence="4" type="ORF">GCM10019071_07450</name>
    <name evidence="5" type="ORF">H5V43_08755</name>
    <name evidence="3" type="ORF">SFOMI_1266</name>
</gene>
<feature type="region of interest" description="Disordered" evidence="1">
    <location>
        <begin position="64"/>
        <end position="87"/>
    </location>
</feature>
<reference evidence="3" key="4">
    <citation type="submission" date="2017-10" db="EMBL/GenBank/DDBJ databases">
        <title>Bioaugmenting a lab-scale membrane bioreactor with Sphingobium fuliginis OMI to degrade 4-tert-butylphenol.</title>
        <authorList>
            <person name="Takada K."/>
            <person name="Shiba T."/>
            <person name="Soda S."/>
            <person name="Inoue D."/>
            <person name="Miyake M."/>
            <person name="Eguchi M."/>
            <person name="Ike M."/>
        </authorList>
    </citation>
    <scope>NUCLEOTIDE SEQUENCE</scope>
    <source>
        <strain evidence="3">OMI</strain>
    </source>
</reference>
<keyword evidence="8" id="KW-1185">Reference proteome</keyword>
<evidence type="ECO:0000313" key="8">
    <source>
        <dbReference type="Proteomes" id="UP000628109"/>
    </source>
</evidence>
<evidence type="ECO:0000313" key="4">
    <source>
        <dbReference type="EMBL" id="GFZ81015.1"/>
    </source>
</evidence>
<reference evidence="5" key="8">
    <citation type="journal article" date="2021" name="Microbiol. Resour. Announc.">
        <title>Complete Genome Sequence of Sphingobium barthaii KK22, a High-Molecular-Weight Polycyclic Aromatic Hydrocarbon-Degrading Soil Bacterium.</title>
        <authorList>
            <person name="Mori J.F."/>
            <person name="Kanaly R.A."/>
        </authorList>
    </citation>
    <scope>NUCLEOTIDE SEQUENCE</scope>
    <source>
        <strain evidence="5">KK22</strain>
    </source>
</reference>
<reference evidence="8" key="6">
    <citation type="journal article" date="2019" name="Int. J. Syst. Evol. Microbiol.">
        <title>The Global Catalogue of Microorganisms (GCM) 10K type strain sequencing project: providing services to taxonomists for standard genome sequencing and annotation.</title>
        <authorList>
            <consortium name="The Broad Institute Genomics Platform"/>
            <consortium name="The Broad Institute Genome Sequencing Center for Infectious Disease"/>
            <person name="Wu L."/>
            <person name="Ma J."/>
        </authorList>
    </citation>
    <scope>NUCLEOTIDE SEQUENCE [LARGE SCALE GENOMIC DNA]</scope>
    <source>
        <strain evidence="8">CCM 7327</strain>
    </source>
</reference>
<evidence type="ECO:0000313" key="6">
    <source>
        <dbReference type="Proteomes" id="UP000221538"/>
    </source>
</evidence>
<dbReference type="RefSeq" id="WP_128830691.1">
    <property type="nucleotide sequence ID" value="NZ_BATN01000012.1"/>
</dbReference>
<evidence type="ECO:0000313" key="7">
    <source>
        <dbReference type="Proteomes" id="UP000593663"/>
    </source>
</evidence>
<feature type="signal peptide" evidence="2">
    <location>
        <begin position="1"/>
        <end position="26"/>
    </location>
</feature>
<evidence type="ECO:0000256" key="1">
    <source>
        <dbReference type="SAM" id="MobiDB-lite"/>
    </source>
</evidence>
<reference evidence="4" key="9">
    <citation type="submission" date="2024-05" db="EMBL/GenBank/DDBJ databases">
        <authorList>
            <person name="Sun Q."/>
            <person name="Sedlacek I."/>
        </authorList>
    </citation>
    <scope>NUCLEOTIDE SEQUENCE</scope>
    <source>
        <strain evidence="4">CCM 7327</strain>
    </source>
</reference>
<feature type="compositionally biased region" description="Low complexity" evidence="1">
    <location>
        <begin position="70"/>
        <end position="85"/>
    </location>
</feature>
<organism evidence="3 6">
    <name type="scientific">Sphingobium fuliginis (strain ATCC 27551)</name>
    <dbReference type="NCBI Taxonomy" id="336203"/>
    <lineage>
        <taxon>Bacteria</taxon>
        <taxon>Pseudomonadati</taxon>
        <taxon>Pseudomonadota</taxon>
        <taxon>Alphaproteobacteria</taxon>
        <taxon>Sphingomonadales</taxon>
        <taxon>Sphingomonadaceae</taxon>
        <taxon>Sphingobium</taxon>
    </lineage>
</organism>
<evidence type="ECO:0000313" key="5">
    <source>
        <dbReference type="EMBL" id="QOT70266.1"/>
    </source>
</evidence>
<reference evidence="3 6" key="2">
    <citation type="journal article" date="2013" name="Environ. Sci. Technol.">
        <title>The 4-tert-butylphenol-utilizing bacterium Sphingobium fuliginis OMI can degrade bisphenols via phenolic ring hydroxylation and meta-cleavage pathway.</title>
        <authorList>
            <person name="Ogata Y."/>
            <person name="Goda S."/>
            <person name="Toyama T."/>
            <person name="Sei K."/>
            <person name="Ike M."/>
        </authorList>
    </citation>
    <scope>NUCLEOTIDE SEQUENCE [LARGE SCALE GENOMIC DNA]</scope>
    <source>
        <strain evidence="3 6">OMI</strain>
    </source>
</reference>
<reference evidence="7" key="7">
    <citation type="submission" date="2020-08" db="EMBL/GenBank/DDBJ databases">
        <title>Complete genome sequence of Sphingobium barthaii strain KK22, a high-molecular-weight polycyclic aromatic hydrocarbon-degrading soil bacterium.</title>
        <authorList>
            <person name="Mori J.F."/>
            <person name="Kanaly R.A."/>
        </authorList>
    </citation>
    <scope>NUCLEOTIDE SEQUENCE [LARGE SCALE GENOMIC DNA]</scope>
    <source>
        <strain evidence="7">KK22</strain>
    </source>
</reference>
<protein>
    <submittedName>
        <fullName evidence="3">Uncharacterized protein</fullName>
    </submittedName>
</protein>
<dbReference type="EMBL" id="BMDU01000001">
    <property type="protein sequence ID" value="GFZ81015.1"/>
    <property type="molecule type" value="Genomic_DNA"/>
</dbReference>
<sequence length="97" mass="9771">MPTHSPMKSATALAMLALGSTGSVHAAEAKQRMAVGAVVVAPCTVEGLRVDCISGQRPRIYMAGKATTSPAPGHGAEPAHAGQGASPAATRYIEVSF</sequence>
<dbReference type="Proteomes" id="UP000221538">
    <property type="component" value="Unassembled WGS sequence"/>
</dbReference>
<evidence type="ECO:0000313" key="3">
    <source>
        <dbReference type="EMBL" id="GAY20736.1"/>
    </source>
</evidence>
<dbReference type="Proteomes" id="UP000628109">
    <property type="component" value="Unassembled WGS sequence"/>
</dbReference>
<dbReference type="KEGG" id="sbar:H5V43_08755"/>
<evidence type="ECO:0000256" key="2">
    <source>
        <dbReference type="SAM" id="SignalP"/>
    </source>
</evidence>
<reference evidence="3 6" key="1">
    <citation type="journal article" date="2013" name="Biodegradation">
        <title>Occurrence of 4-tert-butylphenol (4-t-BP) biodegradation in an aquatic sample caused by the presence of Spirodela polyrrhiza and isolation of a 4-t-BP-utilizing bacterium.</title>
        <authorList>
            <person name="Ogata Y."/>
            <person name="Toyama T."/>
            <person name="Yu N."/>
            <person name="Wang X."/>
            <person name="Sei K."/>
            <person name="Ike M."/>
        </authorList>
    </citation>
    <scope>NUCLEOTIDE SEQUENCE [LARGE SCALE GENOMIC DNA]</scope>
    <source>
        <strain evidence="3 6">OMI</strain>
    </source>
</reference>
<reference evidence="3" key="5">
    <citation type="submission" date="2017-10" db="EMBL/GenBank/DDBJ databases">
        <authorList>
            <person name="Banno H."/>
            <person name="Chua N.-H."/>
        </authorList>
    </citation>
    <scope>NUCLEOTIDE SEQUENCE</scope>
    <source>
        <strain evidence="3">OMI</strain>
    </source>
</reference>
<dbReference type="EMBL" id="BEWI01000031">
    <property type="protein sequence ID" value="GAY20736.1"/>
    <property type="molecule type" value="Genomic_DNA"/>
</dbReference>
<dbReference type="AlphaFoldDB" id="A0A292ZCQ6"/>
<dbReference type="EMBL" id="CP060035">
    <property type="protein sequence ID" value="QOT70266.1"/>
    <property type="molecule type" value="Genomic_DNA"/>
</dbReference>
<name>A0A292ZCQ6_SPHSA</name>
<dbReference type="Proteomes" id="UP000593663">
    <property type="component" value="Chromosome 1"/>
</dbReference>
<reference evidence="4" key="3">
    <citation type="journal article" date="2014" name="Int. J. Syst. Evol. Microbiol.">
        <title>Complete genome of a new Firmicutes species belonging to the dominant human colonic microbiota ('Ruminococcus bicirculans') reveals two chromosomes and a selective capacity to utilize plant glucans.</title>
        <authorList>
            <consortium name="NISC Comparative Sequencing Program"/>
            <person name="Wegmann U."/>
            <person name="Louis P."/>
            <person name="Goesmann A."/>
            <person name="Henrissat B."/>
            <person name="Duncan S.H."/>
            <person name="Flint H.J."/>
        </authorList>
    </citation>
    <scope>NUCLEOTIDE SEQUENCE</scope>
    <source>
        <strain evidence="4">CCM 7327</strain>
    </source>
</reference>